<sequence length="148" mass="15667">MEIILLERVGKLGNLGDKVTVKAGYGRNFLIPFGKAVPATAANIADFEARRAELEQAAADKLTSAEARAEQINGFTLNIAANAGDEGKLFGSIGPRDVAEAMTEAGVEANKSEVRMPEGPIRNVGEFEIDVQLHSDVTATLKVTVVAE</sequence>
<evidence type="ECO:0000313" key="9">
    <source>
        <dbReference type="EMBL" id="GLQ30646.1"/>
    </source>
</evidence>
<dbReference type="InterPro" id="IPR036935">
    <property type="entry name" value="Ribosomal_bL9_N_sf"/>
</dbReference>
<protein>
    <recommendedName>
        <fullName evidence="6 7">Large ribosomal subunit protein bL9</fullName>
    </recommendedName>
</protein>
<evidence type="ECO:0000259" key="8">
    <source>
        <dbReference type="PROSITE" id="PS00651"/>
    </source>
</evidence>
<dbReference type="InterPro" id="IPR020069">
    <property type="entry name" value="Ribosomal_bL9_C"/>
</dbReference>
<dbReference type="PROSITE" id="PS00651">
    <property type="entry name" value="RIBOSOMAL_L9"/>
    <property type="match status" value="1"/>
</dbReference>
<feature type="domain" description="Ribosomal protein L9" evidence="8">
    <location>
        <begin position="13"/>
        <end position="40"/>
    </location>
</feature>
<comment type="function">
    <text evidence="7">Binds to the 23S rRNA.</text>
</comment>
<evidence type="ECO:0000256" key="2">
    <source>
        <dbReference type="ARBA" id="ARBA00022730"/>
    </source>
</evidence>
<evidence type="ECO:0000256" key="5">
    <source>
        <dbReference type="ARBA" id="ARBA00023274"/>
    </source>
</evidence>
<dbReference type="InterPro" id="IPR009027">
    <property type="entry name" value="Ribosomal_bL9/RNase_H1_N"/>
</dbReference>
<dbReference type="GO" id="GO:0003735">
    <property type="term" value="F:structural constituent of ribosome"/>
    <property type="evidence" value="ECO:0007669"/>
    <property type="project" value="InterPro"/>
</dbReference>
<proteinExistence type="inferred from homology"/>
<dbReference type="EMBL" id="BSNM01000006">
    <property type="protein sequence ID" value="GLQ30646.1"/>
    <property type="molecule type" value="Genomic_DNA"/>
</dbReference>
<comment type="similarity">
    <text evidence="1 7">Belongs to the bacterial ribosomal protein bL9 family.</text>
</comment>
<dbReference type="GO" id="GO:1990904">
    <property type="term" value="C:ribonucleoprotein complex"/>
    <property type="evidence" value="ECO:0007669"/>
    <property type="project" value="UniProtKB-KW"/>
</dbReference>
<dbReference type="PANTHER" id="PTHR21368">
    <property type="entry name" value="50S RIBOSOMAL PROTEIN L9"/>
    <property type="match status" value="1"/>
</dbReference>
<dbReference type="GO" id="GO:0005840">
    <property type="term" value="C:ribosome"/>
    <property type="evidence" value="ECO:0007669"/>
    <property type="project" value="UniProtKB-KW"/>
</dbReference>
<dbReference type="InterPro" id="IPR036791">
    <property type="entry name" value="Ribosomal_bL9_C_sf"/>
</dbReference>
<dbReference type="Pfam" id="PF03948">
    <property type="entry name" value="Ribosomal_L9_C"/>
    <property type="match status" value="1"/>
</dbReference>
<dbReference type="RefSeq" id="WP_284379797.1">
    <property type="nucleotide sequence ID" value="NZ_BSNM01000006.1"/>
</dbReference>
<keyword evidence="10" id="KW-1185">Reference proteome</keyword>
<dbReference type="InterPro" id="IPR020594">
    <property type="entry name" value="Ribosomal_bL9_bac/chp"/>
</dbReference>
<keyword evidence="2 7" id="KW-0699">rRNA-binding</keyword>
<name>A0AA37S9G4_9GAMM</name>
<dbReference type="Proteomes" id="UP001161389">
    <property type="component" value="Unassembled WGS sequence"/>
</dbReference>
<evidence type="ECO:0000256" key="3">
    <source>
        <dbReference type="ARBA" id="ARBA00022884"/>
    </source>
</evidence>
<dbReference type="GO" id="GO:0019843">
    <property type="term" value="F:rRNA binding"/>
    <property type="evidence" value="ECO:0007669"/>
    <property type="project" value="UniProtKB-UniRule"/>
</dbReference>
<dbReference type="Pfam" id="PF01281">
    <property type="entry name" value="Ribosomal_L9_N"/>
    <property type="match status" value="1"/>
</dbReference>
<dbReference type="SUPFAM" id="SSF55653">
    <property type="entry name" value="Ribosomal protein L9 C-domain"/>
    <property type="match status" value="1"/>
</dbReference>
<dbReference type="SUPFAM" id="SSF55658">
    <property type="entry name" value="L9 N-domain-like"/>
    <property type="match status" value="1"/>
</dbReference>
<dbReference type="InterPro" id="IPR020070">
    <property type="entry name" value="Ribosomal_bL9_N"/>
</dbReference>
<evidence type="ECO:0000256" key="1">
    <source>
        <dbReference type="ARBA" id="ARBA00010605"/>
    </source>
</evidence>
<keyword evidence="4 7" id="KW-0689">Ribosomal protein</keyword>
<dbReference type="AlphaFoldDB" id="A0AA37S9G4"/>
<reference evidence="9" key="2">
    <citation type="submission" date="2023-01" db="EMBL/GenBank/DDBJ databases">
        <title>Draft genome sequence of Litoribrevibacter albus strain NBRC 110071.</title>
        <authorList>
            <person name="Sun Q."/>
            <person name="Mori K."/>
        </authorList>
    </citation>
    <scope>NUCLEOTIDE SEQUENCE</scope>
    <source>
        <strain evidence="9">NBRC 110071</strain>
    </source>
</reference>
<dbReference type="GO" id="GO:0006412">
    <property type="term" value="P:translation"/>
    <property type="evidence" value="ECO:0007669"/>
    <property type="project" value="UniProtKB-UniRule"/>
</dbReference>
<reference evidence="9" key="1">
    <citation type="journal article" date="2014" name="Int. J. Syst. Evol. Microbiol.">
        <title>Complete genome sequence of Corynebacterium casei LMG S-19264T (=DSM 44701T), isolated from a smear-ripened cheese.</title>
        <authorList>
            <consortium name="US DOE Joint Genome Institute (JGI-PGF)"/>
            <person name="Walter F."/>
            <person name="Albersmeier A."/>
            <person name="Kalinowski J."/>
            <person name="Ruckert C."/>
        </authorList>
    </citation>
    <scope>NUCLEOTIDE SEQUENCE</scope>
    <source>
        <strain evidence="9">NBRC 110071</strain>
    </source>
</reference>
<dbReference type="NCBIfam" id="TIGR00158">
    <property type="entry name" value="L9"/>
    <property type="match status" value="1"/>
</dbReference>
<dbReference type="InterPro" id="IPR000244">
    <property type="entry name" value="Ribosomal_bL9"/>
</dbReference>
<accession>A0AA37S9G4</accession>
<keyword evidence="5 7" id="KW-0687">Ribonucleoprotein</keyword>
<evidence type="ECO:0000313" key="10">
    <source>
        <dbReference type="Proteomes" id="UP001161389"/>
    </source>
</evidence>
<evidence type="ECO:0000256" key="6">
    <source>
        <dbReference type="ARBA" id="ARBA00035292"/>
    </source>
</evidence>
<keyword evidence="3 7" id="KW-0694">RNA-binding</keyword>
<dbReference type="HAMAP" id="MF_00503">
    <property type="entry name" value="Ribosomal_bL9"/>
    <property type="match status" value="1"/>
</dbReference>
<dbReference type="Gene3D" id="3.40.5.10">
    <property type="entry name" value="Ribosomal protein L9, N-terminal domain"/>
    <property type="match status" value="1"/>
</dbReference>
<gene>
    <name evidence="7 9" type="primary">rplI</name>
    <name evidence="9" type="ORF">GCM10007876_11240</name>
</gene>
<dbReference type="Gene3D" id="3.10.430.100">
    <property type="entry name" value="Ribosomal protein L9, C-terminal domain"/>
    <property type="match status" value="1"/>
</dbReference>
<comment type="caution">
    <text evidence="9">The sequence shown here is derived from an EMBL/GenBank/DDBJ whole genome shotgun (WGS) entry which is preliminary data.</text>
</comment>
<evidence type="ECO:0000256" key="7">
    <source>
        <dbReference type="HAMAP-Rule" id="MF_00503"/>
    </source>
</evidence>
<evidence type="ECO:0000256" key="4">
    <source>
        <dbReference type="ARBA" id="ARBA00022980"/>
    </source>
</evidence>
<organism evidence="9 10">
    <name type="scientific">Litoribrevibacter albus</name>
    <dbReference type="NCBI Taxonomy" id="1473156"/>
    <lineage>
        <taxon>Bacteria</taxon>
        <taxon>Pseudomonadati</taxon>
        <taxon>Pseudomonadota</taxon>
        <taxon>Gammaproteobacteria</taxon>
        <taxon>Oceanospirillales</taxon>
        <taxon>Oceanospirillaceae</taxon>
        <taxon>Litoribrevibacter</taxon>
    </lineage>
</organism>